<proteinExistence type="predicted"/>
<sequence length="536" mass="58244">MTLRHRVRPHLPPLAWLLEIDGTPQNYRLHCGPSVVIGASGFFEGAWPGELAAMDFASAAEVFGSGATFTGDAWIVVPPSHTLEPLFSVRDGTRLLVSNALPFLLAHRDDGLDPGFLAYHSRLYQVLKGLAAAPIRIPSRKGAEIAVHYYHNFHIGPDLTPTAIAKPAAPAFDSFESYRDYLRSTVDGALRNAADPARARPYRPLATASQGYDSPAACAIAREAGCTEVITHGFARRAFGVRDPDSGEAVAAALGMKATVIDRDAYLQRENVEAPEAEFLCHGLEGGDVHFLSFEALLPHRVLFSGFHGDTVWDLHKPANAVIDRGDTSGASMGEFRRRVDFFHIPVPFIGVLRHAEILAVAESAPMRPFALGNGYDRPIPRRIAEQAGVPRQAFGVAKKAVTVLFFDLNIGLDERLARSTRAALRTFAAGWRLRPAQRLRLAVNALVARGVDLTRLALKKTRLGIRLGIEKHLEPVLSSLDLATLDTPATVMMLHWAMSTIVTRYAAVDQAPEHEFVGAEPSAMTTLEAAESLAV</sequence>
<accession>A0ABU0YQX5</accession>
<evidence type="ECO:0000313" key="1">
    <source>
        <dbReference type="EMBL" id="MDQ7249555.1"/>
    </source>
</evidence>
<gene>
    <name evidence="1" type="ORF">Q8A70_17840</name>
</gene>
<dbReference type="Proteomes" id="UP001230156">
    <property type="component" value="Unassembled WGS sequence"/>
</dbReference>
<protein>
    <submittedName>
        <fullName evidence="1">Uncharacterized protein</fullName>
    </submittedName>
</protein>
<keyword evidence="2" id="KW-1185">Reference proteome</keyword>
<name>A0ABU0YQX5_9PROT</name>
<dbReference type="EMBL" id="JAUYVI010000005">
    <property type="protein sequence ID" value="MDQ7249555.1"/>
    <property type="molecule type" value="Genomic_DNA"/>
</dbReference>
<evidence type="ECO:0000313" key="2">
    <source>
        <dbReference type="Proteomes" id="UP001230156"/>
    </source>
</evidence>
<dbReference type="RefSeq" id="WP_379957642.1">
    <property type="nucleotide sequence ID" value="NZ_JAUYVI010000005.1"/>
</dbReference>
<reference evidence="2" key="1">
    <citation type="submission" date="2023-08" db="EMBL/GenBank/DDBJ databases">
        <title>Rhodospirillaceae gen. nov., a novel taxon isolated from the Yangtze River Yuezi River estuary sludge.</title>
        <authorList>
            <person name="Ruan L."/>
        </authorList>
    </citation>
    <scope>NUCLEOTIDE SEQUENCE [LARGE SCALE GENOMIC DNA]</scope>
    <source>
        <strain evidence="2">R-7</strain>
    </source>
</reference>
<organism evidence="1 2">
    <name type="scientific">Dongia sedimenti</name>
    <dbReference type="NCBI Taxonomy" id="3064282"/>
    <lineage>
        <taxon>Bacteria</taxon>
        <taxon>Pseudomonadati</taxon>
        <taxon>Pseudomonadota</taxon>
        <taxon>Alphaproteobacteria</taxon>
        <taxon>Rhodospirillales</taxon>
        <taxon>Dongiaceae</taxon>
        <taxon>Dongia</taxon>
    </lineage>
</organism>
<comment type="caution">
    <text evidence="1">The sequence shown here is derived from an EMBL/GenBank/DDBJ whole genome shotgun (WGS) entry which is preliminary data.</text>
</comment>